<proteinExistence type="predicted"/>
<accession>A0A4Y2J8V9</accession>
<dbReference type="AlphaFoldDB" id="A0A4Y2J8V9"/>
<comment type="caution">
    <text evidence="1">The sequence shown here is derived from an EMBL/GenBank/DDBJ whole genome shotgun (WGS) entry which is preliminary data.</text>
</comment>
<organism evidence="1 2">
    <name type="scientific">Araneus ventricosus</name>
    <name type="common">Orbweaver spider</name>
    <name type="synonym">Epeira ventricosa</name>
    <dbReference type="NCBI Taxonomy" id="182803"/>
    <lineage>
        <taxon>Eukaryota</taxon>
        <taxon>Metazoa</taxon>
        <taxon>Ecdysozoa</taxon>
        <taxon>Arthropoda</taxon>
        <taxon>Chelicerata</taxon>
        <taxon>Arachnida</taxon>
        <taxon>Araneae</taxon>
        <taxon>Araneomorphae</taxon>
        <taxon>Entelegynae</taxon>
        <taxon>Araneoidea</taxon>
        <taxon>Araneidae</taxon>
        <taxon>Araneus</taxon>
    </lineage>
</organism>
<reference evidence="1 2" key="1">
    <citation type="journal article" date="2019" name="Sci. Rep.">
        <title>Orb-weaving spider Araneus ventricosus genome elucidates the spidroin gene catalogue.</title>
        <authorList>
            <person name="Kono N."/>
            <person name="Nakamura H."/>
            <person name="Ohtoshi R."/>
            <person name="Moran D.A.P."/>
            <person name="Shinohara A."/>
            <person name="Yoshida Y."/>
            <person name="Fujiwara M."/>
            <person name="Mori M."/>
            <person name="Tomita M."/>
            <person name="Arakawa K."/>
        </authorList>
    </citation>
    <scope>NUCLEOTIDE SEQUENCE [LARGE SCALE GENOMIC DNA]</scope>
</reference>
<sequence length="153" mass="16810">MTPKLQAFINLFTKSEEREGKKRKESPATVELSVRINFSKFEFLEKSNFYCPVSFELPKSSYLRSPIAFGIMWMTVGTMSEQGTENGVLMAIASHVATPAEGTSHHRSGGNSTPIVTIPIRDAMACLIIRRLLIDVLLSAPGGIQLQVGRAPI</sequence>
<protein>
    <submittedName>
        <fullName evidence="1">Uncharacterized protein</fullName>
    </submittedName>
</protein>
<dbReference type="EMBL" id="BGPR01003319">
    <property type="protein sequence ID" value="GBM86507.1"/>
    <property type="molecule type" value="Genomic_DNA"/>
</dbReference>
<gene>
    <name evidence="1" type="ORF">AVEN_104112_1</name>
</gene>
<evidence type="ECO:0000313" key="2">
    <source>
        <dbReference type="Proteomes" id="UP000499080"/>
    </source>
</evidence>
<evidence type="ECO:0000313" key="1">
    <source>
        <dbReference type="EMBL" id="GBM86507.1"/>
    </source>
</evidence>
<keyword evidence="2" id="KW-1185">Reference proteome</keyword>
<dbReference type="Proteomes" id="UP000499080">
    <property type="component" value="Unassembled WGS sequence"/>
</dbReference>
<name>A0A4Y2J8V9_ARAVE</name>